<evidence type="ECO:0000313" key="2">
    <source>
        <dbReference type="Proteomes" id="UP000814140"/>
    </source>
</evidence>
<dbReference type="Proteomes" id="UP000814140">
    <property type="component" value="Unassembled WGS sequence"/>
</dbReference>
<accession>A0ACB8T140</accession>
<evidence type="ECO:0000313" key="1">
    <source>
        <dbReference type="EMBL" id="KAI0062097.1"/>
    </source>
</evidence>
<sequence>MQIHQQSEAETRAEADGTARRPNITGPLTVHEGYPLNAFGALLQTLDGMFKSDDDHLRMSFFPVYADDHANVTITPEKRNAHLSAFARFLRETCLHISLSYSDVLFAETRWHGFTHSAEILINIDIDLLEHFDICAENNYLHHSSWVLVMNSLCREIAWAYACSFKGEVPREAGGR</sequence>
<keyword evidence="2" id="KW-1185">Reference proteome</keyword>
<gene>
    <name evidence="1" type="ORF">BV25DRAFT_1825947</name>
</gene>
<comment type="caution">
    <text evidence="1">The sequence shown here is derived from an EMBL/GenBank/DDBJ whole genome shotgun (WGS) entry which is preliminary data.</text>
</comment>
<dbReference type="EMBL" id="MU277209">
    <property type="protein sequence ID" value="KAI0062097.1"/>
    <property type="molecule type" value="Genomic_DNA"/>
</dbReference>
<organism evidence="1 2">
    <name type="scientific">Artomyces pyxidatus</name>
    <dbReference type="NCBI Taxonomy" id="48021"/>
    <lineage>
        <taxon>Eukaryota</taxon>
        <taxon>Fungi</taxon>
        <taxon>Dikarya</taxon>
        <taxon>Basidiomycota</taxon>
        <taxon>Agaricomycotina</taxon>
        <taxon>Agaricomycetes</taxon>
        <taxon>Russulales</taxon>
        <taxon>Auriscalpiaceae</taxon>
        <taxon>Artomyces</taxon>
    </lineage>
</organism>
<protein>
    <submittedName>
        <fullName evidence="1">Uncharacterized protein</fullName>
    </submittedName>
</protein>
<reference evidence="1" key="2">
    <citation type="journal article" date="2022" name="New Phytol.">
        <title>Evolutionary transition to the ectomycorrhizal habit in the genomes of a hyperdiverse lineage of mushroom-forming fungi.</title>
        <authorList>
            <person name="Looney B."/>
            <person name="Miyauchi S."/>
            <person name="Morin E."/>
            <person name="Drula E."/>
            <person name="Courty P.E."/>
            <person name="Kohler A."/>
            <person name="Kuo A."/>
            <person name="LaButti K."/>
            <person name="Pangilinan J."/>
            <person name="Lipzen A."/>
            <person name="Riley R."/>
            <person name="Andreopoulos W."/>
            <person name="He G."/>
            <person name="Johnson J."/>
            <person name="Nolan M."/>
            <person name="Tritt A."/>
            <person name="Barry K.W."/>
            <person name="Grigoriev I.V."/>
            <person name="Nagy L.G."/>
            <person name="Hibbett D."/>
            <person name="Henrissat B."/>
            <person name="Matheny P.B."/>
            <person name="Labbe J."/>
            <person name="Martin F.M."/>
        </authorList>
    </citation>
    <scope>NUCLEOTIDE SEQUENCE</scope>
    <source>
        <strain evidence="1">HHB10654</strain>
    </source>
</reference>
<name>A0ACB8T140_9AGAM</name>
<proteinExistence type="predicted"/>
<reference evidence="1" key="1">
    <citation type="submission" date="2021-03" db="EMBL/GenBank/DDBJ databases">
        <authorList>
            <consortium name="DOE Joint Genome Institute"/>
            <person name="Ahrendt S."/>
            <person name="Looney B.P."/>
            <person name="Miyauchi S."/>
            <person name="Morin E."/>
            <person name="Drula E."/>
            <person name="Courty P.E."/>
            <person name="Chicoki N."/>
            <person name="Fauchery L."/>
            <person name="Kohler A."/>
            <person name="Kuo A."/>
            <person name="Labutti K."/>
            <person name="Pangilinan J."/>
            <person name="Lipzen A."/>
            <person name="Riley R."/>
            <person name="Andreopoulos W."/>
            <person name="He G."/>
            <person name="Johnson J."/>
            <person name="Barry K.W."/>
            <person name="Grigoriev I.V."/>
            <person name="Nagy L."/>
            <person name="Hibbett D."/>
            <person name="Henrissat B."/>
            <person name="Matheny P.B."/>
            <person name="Labbe J."/>
            <person name="Martin F."/>
        </authorList>
    </citation>
    <scope>NUCLEOTIDE SEQUENCE</scope>
    <source>
        <strain evidence="1">HHB10654</strain>
    </source>
</reference>